<evidence type="ECO:0000259" key="2">
    <source>
        <dbReference type="PROSITE" id="PS51781"/>
    </source>
</evidence>
<comment type="caution">
    <text evidence="3">The sequence shown here is derived from an EMBL/GenBank/DDBJ whole genome shotgun (WGS) entry which is preliminary data.</text>
</comment>
<protein>
    <submittedName>
        <fullName evidence="3">SH3 domain-containing protein</fullName>
    </submittedName>
</protein>
<accession>A0ABT1Y6S8</accession>
<organism evidence="3 4">
    <name type="scientific">Dehalobacterium formicoaceticum</name>
    <dbReference type="NCBI Taxonomy" id="51515"/>
    <lineage>
        <taxon>Bacteria</taxon>
        <taxon>Bacillati</taxon>
        <taxon>Bacillota</taxon>
        <taxon>Clostridia</taxon>
        <taxon>Eubacteriales</taxon>
        <taxon>Peptococcaceae</taxon>
        <taxon>Dehalobacterium</taxon>
    </lineage>
</organism>
<evidence type="ECO:0000256" key="1">
    <source>
        <dbReference type="SAM" id="MobiDB-lite"/>
    </source>
</evidence>
<gene>
    <name evidence="3" type="ORF">NVS47_07685</name>
</gene>
<dbReference type="Pfam" id="PF08239">
    <property type="entry name" value="SH3_3"/>
    <property type="match status" value="1"/>
</dbReference>
<dbReference type="Proteomes" id="UP001524944">
    <property type="component" value="Unassembled WGS sequence"/>
</dbReference>
<feature type="domain" description="SH3b" evidence="2">
    <location>
        <begin position="112"/>
        <end position="175"/>
    </location>
</feature>
<dbReference type="InterPro" id="IPR003646">
    <property type="entry name" value="SH3-like_bac-type"/>
</dbReference>
<dbReference type="EMBL" id="JANPWE010000003">
    <property type="protein sequence ID" value="MCR6545396.1"/>
    <property type="molecule type" value="Genomic_DNA"/>
</dbReference>
<dbReference type="Gene3D" id="2.30.30.40">
    <property type="entry name" value="SH3 Domains"/>
    <property type="match status" value="1"/>
</dbReference>
<name>A0ABT1Y6S8_9FIRM</name>
<proteinExistence type="predicted"/>
<keyword evidence="4" id="KW-1185">Reference proteome</keyword>
<sequence length="175" mass="18687">MTKGRIALLVMAAVVFLSVGFVLGQIVQASGTIPGTSGDPLVAQSYVEKVVNETVADMEKKLADMESQVTSLQKKVEDLSADDNKSASQQVSAKPAADTTPKKQTPPAAASKKTVVVKGNSSVMVRTGPDTTYNKVASLLKGDEATVIYEENNWYKVILRDGQEGWVANWVVSVK</sequence>
<reference evidence="3 4" key="1">
    <citation type="submission" date="2022-08" db="EMBL/GenBank/DDBJ databases">
        <title>Proteogenomics of the novel Dehalobacterium formicoaceticum strain EZ94 highlights a key role of methyltransferases during anaerobic dichloromethane degradation.</title>
        <authorList>
            <person name="Wasmund K."/>
        </authorList>
    </citation>
    <scope>NUCLEOTIDE SEQUENCE [LARGE SCALE GENOMIC DNA]</scope>
    <source>
        <strain evidence="3 4">EZ94</strain>
    </source>
</reference>
<evidence type="ECO:0000313" key="4">
    <source>
        <dbReference type="Proteomes" id="UP001524944"/>
    </source>
</evidence>
<evidence type="ECO:0000313" key="3">
    <source>
        <dbReference type="EMBL" id="MCR6545396.1"/>
    </source>
</evidence>
<dbReference type="PROSITE" id="PS51781">
    <property type="entry name" value="SH3B"/>
    <property type="match status" value="1"/>
</dbReference>
<dbReference type="RefSeq" id="WP_089609326.1">
    <property type="nucleotide sequence ID" value="NZ_CP022121.1"/>
</dbReference>
<feature type="compositionally biased region" description="Basic and acidic residues" evidence="1">
    <location>
        <begin position="74"/>
        <end position="85"/>
    </location>
</feature>
<feature type="region of interest" description="Disordered" evidence="1">
    <location>
        <begin position="74"/>
        <end position="113"/>
    </location>
</feature>
<dbReference type="SMART" id="SM00287">
    <property type="entry name" value="SH3b"/>
    <property type="match status" value="1"/>
</dbReference>